<keyword evidence="2" id="KW-0732">Signal</keyword>
<dbReference type="Gene3D" id="2.10.25.10">
    <property type="entry name" value="Laminin"/>
    <property type="match status" value="1"/>
</dbReference>
<sequence length="94" mass="10223">MVSTFILMLIGCNFLVARASVPQCTPNPCVNAGVCYTCRAGTDPTDVMYRCECPAEYSGEFCETRISADCPPTPACSDDCLRRDENGCDICICF</sequence>
<dbReference type="RefSeq" id="XP_022111729.1">
    <property type="nucleotide sequence ID" value="XM_022256037.1"/>
</dbReference>
<keyword evidence="4" id="KW-1185">Reference proteome</keyword>
<dbReference type="SUPFAM" id="SSF57196">
    <property type="entry name" value="EGF/Laminin"/>
    <property type="match status" value="1"/>
</dbReference>
<reference evidence="5" key="1">
    <citation type="submission" date="2025-08" db="UniProtKB">
        <authorList>
            <consortium name="RefSeq"/>
        </authorList>
    </citation>
    <scope>IDENTIFICATION</scope>
</reference>
<name>A0A8B8A215_ACAPL</name>
<keyword evidence="1" id="KW-0245">EGF-like domain</keyword>
<evidence type="ECO:0000256" key="2">
    <source>
        <dbReference type="SAM" id="SignalP"/>
    </source>
</evidence>
<dbReference type="Proteomes" id="UP000694845">
    <property type="component" value="Unplaced"/>
</dbReference>
<dbReference type="PROSITE" id="PS00022">
    <property type="entry name" value="EGF_1"/>
    <property type="match status" value="1"/>
</dbReference>
<evidence type="ECO:0000313" key="5">
    <source>
        <dbReference type="RefSeq" id="XP_022111729.1"/>
    </source>
</evidence>
<dbReference type="GeneID" id="110990972"/>
<dbReference type="PROSITE" id="PS50026">
    <property type="entry name" value="EGF_3"/>
    <property type="match status" value="1"/>
</dbReference>
<feature type="chain" id="PRO_5034328576" evidence="2">
    <location>
        <begin position="20"/>
        <end position="94"/>
    </location>
</feature>
<feature type="disulfide bond" evidence="1">
    <location>
        <begin position="53"/>
        <end position="62"/>
    </location>
</feature>
<gene>
    <name evidence="5" type="primary">LOC110990972</name>
</gene>
<accession>A0A8B8A215</accession>
<evidence type="ECO:0000259" key="3">
    <source>
        <dbReference type="PROSITE" id="PS50026"/>
    </source>
</evidence>
<protein>
    <submittedName>
        <fullName evidence="5">Adhesive plaque matrix protein 2-like</fullName>
    </submittedName>
</protein>
<dbReference type="InterPro" id="IPR000742">
    <property type="entry name" value="EGF"/>
</dbReference>
<evidence type="ECO:0000313" key="4">
    <source>
        <dbReference type="Proteomes" id="UP000694845"/>
    </source>
</evidence>
<dbReference type="AlphaFoldDB" id="A0A8B8A215"/>
<keyword evidence="1" id="KW-1015">Disulfide bond</keyword>
<feature type="signal peptide" evidence="2">
    <location>
        <begin position="1"/>
        <end position="19"/>
    </location>
</feature>
<dbReference type="OrthoDB" id="6242581at2759"/>
<organism evidence="4 5">
    <name type="scientific">Acanthaster planci</name>
    <name type="common">Crown-of-thorns starfish</name>
    <dbReference type="NCBI Taxonomy" id="133434"/>
    <lineage>
        <taxon>Eukaryota</taxon>
        <taxon>Metazoa</taxon>
        <taxon>Echinodermata</taxon>
        <taxon>Eleutherozoa</taxon>
        <taxon>Asterozoa</taxon>
        <taxon>Asteroidea</taxon>
        <taxon>Valvatacea</taxon>
        <taxon>Valvatida</taxon>
        <taxon>Acanthasteridae</taxon>
        <taxon>Acanthaster</taxon>
    </lineage>
</organism>
<comment type="caution">
    <text evidence="1">Lacks conserved residue(s) required for the propagation of feature annotation.</text>
</comment>
<evidence type="ECO:0000256" key="1">
    <source>
        <dbReference type="PROSITE-ProRule" id="PRU00076"/>
    </source>
</evidence>
<feature type="domain" description="EGF-like" evidence="3">
    <location>
        <begin position="20"/>
        <end position="63"/>
    </location>
</feature>
<proteinExistence type="predicted"/>
<dbReference type="KEGG" id="aplc:110990972"/>